<dbReference type="Pfam" id="PF00106">
    <property type="entry name" value="adh_short"/>
    <property type="match status" value="1"/>
</dbReference>
<comment type="similarity">
    <text evidence="1 4">Belongs to the short-chain dehydrogenases/reductases (SDR) family.</text>
</comment>
<organism evidence="5 6">
    <name type="scientific">Clonostachys chloroleuca</name>
    <dbReference type="NCBI Taxonomy" id="1926264"/>
    <lineage>
        <taxon>Eukaryota</taxon>
        <taxon>Fungi</taxon>
        <taxon>Dikarya</taxon>
        <taxon>Ascomycota</taxon>
        <taxon>Pezizomycotina</taxon>
        <taxon>Sordariomycetes</taxon>
        <taxon>Hypocreomycetidae</taxon>
        <taxon>Hypocreales</taxon>
        <taxon>Bionectriaceae</taxon>
        <taxon>Clonostachys</taxon>
    </lineage>
</organism>
<dbReference type="SUPFAM" id="SSF51735">
    <property type="entry name" value="NAD(P)-binding Rossmann-fold domains"/>
    <property type="match status" value="1"/>
</dbReference>
<dbReference type="CDD" id="cd05233">
    <property type="entry name" value="SDR_c"/>
    <property type="match status" value="1"/>
</dbReference>
<evidence type="ECO:0000256" key="3">
    <source>
        <dbReference type="ARBA" id="ARBA00023002"/>
    </source>
</evidence>
<evidence type="ECO:0000313" key="6">
    <source>
        <dbReference type="Proteomes" id="UP001160390"/>
    </source>
</evidence>
<dbReference type="PANTHER" id="PTHR24321:SF8">
    <property type="entry name" value="ESTRADIOL 17-BETA-DEHYDROGENASE 8-RELATED"/>
    <property type="match status" value="1"/>
</dbReference>
<proteinExistence type="inferred from homology"/>
<accession>A0AA35QC67</accession>
<keyword evidence="3" id="KW-0560">Oxidoreductase</keyword>
<name>A0AA35QC67_9HYPO</name>
<evidence type="ECO:0000256" key="1">
    <source>
        <dbReference type="ARBA" id="ARBA00006484"/>
    </source>
</evidence>
<evidence type="ECO:0000313" key="5">
    <source>
        <dbReference type="EMBL" id="CAI6099290.1"/>
    </source>
</evidence>
<dbReference type="PRINTS" id="PR00080">
    <property type="entry name" value="SDRFAMILY"/>
</dbReference>
<dbReference type="EMBL" id="CABFNP030001316">
    <property type="protein sequence ID" value="CAI6099290.1"/>
    <property type="molecule type" value="Genomic_DNA"/>
</dbReference>
<evidence type="ECO:0000256" key="2">
    <source>
        <dbReference type="ARBA" id="ARBA00022857"/>
    </source>
</evidence>
<dbReference type="InterPro" id="IPR036291">
    <property type="entry name" value="NAD(P)-bd_dom_sf"/>
</dbReference>
<dbReference type="AlphaFoldDB" id="A0AA35QC67"/>
<reference evidence="5" key="1">
    <citation type="submission" date="2023-01" db="EMBL/GenBank/DDBJ databases">
        <authorList>
            <person name="Piombo E."/>
        </authorList>
    </citation>
    <scope>NUCLEOTIDE SEQUENCE</scope>
</reference>
<dbReference type="PROSITE" id="PS00061">
    <property type="entry name" value="ADH_SHORT"/>
    <property type="match status" value="1"/>
</dbReference>
<dbReference type="Proteomes" id="UP001160390">
    <property type="component" value="Unassembled WGS sequence"/>
</dbReference>
<dbReference type="Gene3D" id="3.40.50.720">
    <property type="entry name" value="NAD(P)-binding Rossmann-like Domain"/>
    <property type="match status" value="1"/>
</dbReference>
<gene>
    <name evidence="5" type="ORF">CCHLO57077_00009581</name>
</gene>
<keyword evidence="2" id="KW-0521">NADP</keyword>
<protein>
    <submittedName>
        <fullName evidence="5">Uncharacterized protein</fullName>
    </submittedName>
</protein>
<sequence length="266" mass="28361">MTFFKSKVILITGSGGGLGRYLAGAYLEAGAYVVLCDIHEERLKAAEEELSGKGRVFAQKVDVGDEESVKGLFKAAFNKFGRIDVVVNNAAIFDALDEYPFCFHCEEVLMPAYSSCVISVDLTGNFIVSKEAVNQFLAQEPQGGNIVNVGSIAGSKGYLAGITYTASKHALRGMTMNIASYYGKKGIRCNLVQPGVMDTELYEELEGNTDTEGLNLLMGNCPGLKDGSAMVPLDKMSRLIMFLSSDSASSLNGQILNADNGAVSSA</sequence>
<dbReference type="PANTHER" id="PTHR24321">
    <property type="entry name" value="DEHYDROGENASES, SHORT CHAIN"/>
    <property type="match status" value="1"/>
</dbReference>
<keyword evidence="6" id="KW-1185">Reference proteome</keyword>
<dbReference type="InterPro" id="IPR002347">
    <property type="entry name" value="SDR_fam"/>
</dbReference>
<dbReference type="PRINTS" id="PR00081">
    <property type="entry name" value="GDHRDH"/>
</dbReference>
<dbReference type="InterPro" id="IPR020904">
    <property type="entry name" value="Sc_DH/Rdtase_CS"/>
</dbReference>
<dbReference type="FunFam" id="3.40.50.720:FF:000084">
    <property type="entry name" value="Short-chain dehydrogenase reductase"/>
    <property type="match status" value="1"/>
</dbReference>
<dbReference type="GO" id="GO:0016491">
    <property type="term" value="F:oxidoreductase activity"/>
    <property type="evidence" value="ECO:0007669"/>
    <property type="project" value="UniProtKB-KW"/>
</dbReference>
<comment type="caution">
    <text evidence="5">The sequence shown here is derived from an EMBL/GenBank/DDBJ whole genome shotgun (WGS) entry which is preliminary data.</text>
</comment>
<evidence type="ECO:0000256" key="4">
    <source>
        <dbReference type="RuleBase" id="RU000363"/>
    </source>
</evidence>